<evidence type="ECO:0000256" key="1">
    <source>
        <dbReference type="SAM" id="MobiDB-lite"/>
    </source>
</evidence>
<protein>
    <submittedName>
        <fullName evidence="2">Uncharacterized protein</fullName>
    </submittedName>
</protein>
<feature type="compositionally biased region" description="Low complexity" evidence="1">
    <location>
        <begin position="198"/>
        <end position="224"/>
    </location>
</feature>
<dbReference type="Proteomes" id="UP001601303">
    <property type="component" value="Unassembled WGS sequence"/>
</dbReference>
<dbReference type="RefSeq" id="WP_388108570.1">
    <property type="nucleotide sequence ID" value="NZ_JBIAHM010000008.1"/>
</dbReference>
<keyword evidence="3" id="KW-1185">Reference proteome</keyword>
<reference evidence="2 3" key="1">
    <citation type="submission" date="2024-10" db="EMBL/GenBank/DDBJ databases">
        <title>The Natural Products Discovery Center: Release of the First 8490 Sequenced Strains for Exploring Actinobacteria Biosynthetic Diversity.</title>
        <authorList>
            <person name="Kalkreuter E."/>
            <person name="Kautsar S.A."/>
            <person name="Yang D."/>
            <person name="Bader C.D."/>
            <person name="Teijaro C.N."/>
            <person name="Fluegel L."/>
            <person name="Davis C.M."/>
            <person name="Simpson J.R."/>
            <person name="Lauterbach L."/>
            <person name="Steele A.D."/>
            <person name="Gui C."/>
            <person name="Meng S."/>
            <person name="Li G."/>
            <person name="Viehrig K."/>
            <person name="Ye F."/>
            <person name="Su P."/>
            <person name="Kiefer A.F."/>
            <person name="Nichols A."/>
            <person name="Cepeda A.J."/>
            <person name="Yan W."/>
            <person name="Fan B."/>
            <person name="Jiang Y."/>
            <person name="Adhikari A."/>
            <person name="Zheng C.-J."/>
            <person name="Schuster L."/>
            <person name="Cowan T.M."/>
            <person name="Smanski M.J."/>
            <person name="Chevrette M.G."/>
            <person name="De Carvalho L.P.S."/>
            <person name="Shen B."/>
        </authorList>
    </citation>
    <scope>NUCLEOTIDE SEQUENCE [LARGE SCALE GENOMIC DNA]</scope>
    <source>
        <strain evidence="2 3">NPDC006488</strain>
    </source>
</reference>
<evidence type="ECO:0000313" key="2">
    <source>
        <dbReference type="EMBL" id="MFE9601392.1"/>
    </source>
</evidence>
<gene>
    <name evidence="2" type="ORF">ACFYNQ_22855</name>
</gene>
<accession>A0ABW6M7D8</accession>
<name>A0ABW6M7D8_9ACTN</name>
<organism evidence="2 3">
    <name type="scientific">Streptomyces hokutonensis</name>
    <dbReference type="NCBI Taxonomy" id="1306990"/>
    <lineage>
        <taxon>Bacteria</taxon>
        <taxon>Bacillati</taxon>
        <taxon>Actinomycetota</taxon>
        <taxon>Actinomycetes</taxon>
        <taxon>Kitasatosporales</taxon>
        <taxon>Streptomycetaceae</taxon>
        <taxon>Streptomyces</taxon>
    </lineage>
</organism>
<feature type="region of interest" description="Disordered" evidence="1">
    <location>
        <begin position="175"/>
        <end position="272"/>
    </location>
</feature>
<proteinExistence type="predicted"/>
<dbReference type="EMBL" id="JBIAHM010000008">
    <property type="protein sequence ID" value="MFE9601392.1"/>
    <property type="molecule type" value="Genomic_DNA"/>
</dbReference>
<comment type="caution">
    <text evidence="2">The sequence shown here is derived from an EMBL/GenBank/DDBJ whole genome shotgun (WGS) entry which is preliminary data.</text>
</comment>
<feature type="compositionally biased region" description="Polar residues" evidence="1">
    <location>
        <begin position="183"/>
        <end position="194"/>
    </location>
</feature>
<sequence length="272" mass="27864">MAVDDPSNPTAIQAARWDQQAATWAWENKKKILNALIEIAPTVIQGVATLMPDGKGKTIVNAVGVAAQSGTLAHETVHAVKNQWEGGAAHPVGAAAMTARGLALGFNVAAAVLQEGRAFELTNKAGTVLSTVAATAMLAKQQQEDLESGQAHPVYQQGANRANLARPEEYELGSIQPGYFTPVTPQSPSDTSLQPGDAAAATGYSSAVAGPATTTPRPSAAAVAHTSTGPLPANTPAGTFTPGRPGSDYSQRSAPEPPVTYEGKGKAPVARK</sequence>
<evidence type="ECO:0000313" key="3">
    <source>
        <dbReference type="Proteomes" id="UP001601303"/>
    </source>
</evidence>